<proteinExistence type="predicted"/>
<feature type="transmembrane region" description="Helical" evidence="1">
    <location>
        <begin position="16"/>
        <end position="34"/>
    </location>
</feature>
<comment type="caution">
    <text evidence="2">The sequence shown here is derived from an EMBL/GenBank/DDBJ whole genome shotgun (WGS) entry which is preliminary data.</text>
</comment>
<evidence type="ECO:0000313" key="2">
    <source>
        <dbReference type="EMBL" id="MDC9596655.1"/>
    </source>
</evidence>
<keyword evidence="1" id="KW-1133">Transmembrane helix</keyword>
<organism evidence="2 3">
    <name type="scientific">Xenorhabdus anantnagensis</name>
    <dbReference type="NCBI Taxonomy" id="3025875"/>
    <lineage>
        <taxon>Bacteria</taxon>
        <taxon>Pseudomonadati</taxon>
        <taxon>Pseudomonadota</taxon>
        <taxon>Gammaproteobacteria</taxon>
        <taxon>Enterobacterales</taxon>
        <taxon>Morganellaceae</taxon>
        <taxon>Xenorhabdus</taxon>
    </lineage>
</organism>
<gene>
    <name evidence="2" type="ORF">PSI14_07160</name>
</gene>
<keyword evidence="3" id="KW-1185">Reference proteome</keyword>
<protein>
    <submittedName>
        <fullName evidence="2">Protein YgfX</fullName>
    </submittedName>
</protein>
<keyword evidence="1" id="KW-0812">Transmembrane</keyword>
<reference evidence="2 3" key="1">
    <citation type="submission" date="2023-02" db="EMBL/GenBank/DDBJ databases">
        <title>Entomopathogenic bacteria.</title>
        <authorList>
            <person name="Machado R.A."/>
        </authorList>
    </citation>
    <scope>NUCLEOTIDE SEQUENCE [LARGE SCALE GENOMIC DNA]</scope>
    <source>
        <strain evidence="2 3">XENO-2</strain>
    </source>
</reference>
<dbReference type="Pfam" id="PF07254">
    <property type="entry name" value="Cpta_toxin"/>
    <property type="match status" value="1"/>
</dbReference>
<dbReference type="InterPro" id="IPR009883">
    <property type="entry name" value="YgfX"/>
</dbReference>
<dbReference type="EMBL" id="JAQRFN010000007">
    <property type="protein sequence ID" value="MDC9596655.1"/>
    <property type="molecule type" value="Genomic_DNA"/>
</dbReference>
<name>A0ABT5LQF9_9GAMM</name>
<keyword evidence="1" id="KW-0472">Membrane</keyword>
<evidence type="ECO:0000313" key="3">
    <source>
        <dbReference type="Proteomes" id="UP001220225"/>
    </source>
</evidence>
<accession>A0ABT5LQF9</accession>
<sequence>MVLWNNKLRESRHTRLFSTGVHGAVAIAALLAPWSINSVLFWLPLFAIIISSWMWSQKNIRRCQGRLVLFKGKKVHWQKAAWSITQPPWFHRYGMVVMLHAFNRTENGRAENMRYQPPIRLWVASDSMSPEAWRHLNQLMRQYSDS</sequence>
<dbReference type="Proteomes" id="UP001220225">
    <property type="component" value="Unassembled WGS sequence"/>
</dbReference>
<evidence type="ECO:0000256" key="1">
    <source>
        <dbReference type="SAM" id="Phobius"/>
    </source>
</evidence>
<dbReference type="RefSeq" id="WP_273575243.1">
    <property type="nucleotide sequence ID" value="NZ_JAQRFN010000007.1"/>
</dbReference>
<feature type="transmembrane region" description="Helical" evidence="1">
    <location>
        <begin position="40"/>
        <end position="56"/>
    </location>
</feature>